<dbReference type="PANTHER" id="PTHR42085">
    <property type="entry name" value="F-BOX DOMAIN-CONTAINING PROTEIN"/>
    <property type="match status" value="1"/>
</dbReference>
<organism evidence="1 2">
    <name type="scientific">Teratosphaeria destructans</name>
    <dbReference type="NCBI Taxonomy" id="418781"/>
    <lineage>
        <taxon>Eukaryota</taxon>
        <taxon>Fungi</taxon>
        <taxon>Dikarya</taxon>
        <taxon>Ascomycota</taxon>
        <taxon>Pezizomycotina</taxon>
        <taxon>Dothideomycetes</taxon>
        <taxon>Dothideomycetidae</taxon>
        <taxon>Mycosphaerellales</taxon>
        <taxon>Teratosphaeriaceae</taxon>
        <taxon>Teratosphaeria</taxon>
    </lineage>
</organism>
<sequence>MRANTWRVRVRKAQKRMLAAREILTNIKTHIPESTCEHCSPDEEGVAAVTGEASDSGGYSLLQGILVTCGRAAVRRDPVLEWQDGFHGAGGSTQAFRFLDLPPELRNRIYEFAFTAPIIRRECSPDTVCLPCQLHRAARVANSGLARVSAQLHAETALVPYAVNTFSVHNLYYLQTFLELIGERGRKHLRSLAFQWRVPQDEAYSLRMVTSHWRAYRLLLDCTALTTLDVHVDAFNLLSRKCDGLFKDYLLDSLDHVPSIELLEELRGLQDIKFGWGREGAPKGMVEWAESWIKLWRLPRGSWEPSEIEESEKVVSVNEAVGYVHWRARGFGRNDASPAVHR</sequence>
<dbReference type="PANTHER" id="PTHR42085:SF2">
    <property type="entry name" value="F-BOX DOMAIN-CONTAINING PROTEIN"/>
    <property type="match status" value="1"/>
</dbReference>
<proteinExistence type="predicted"/>
<evidence type="ECO:0008006" key="3">
    <source>
        <dbReference type="Google" id="ProtNLM"/>
    </source>
</evidence>
<evidence type="ECO:0000313" key="1">
    <source>
        <dbReference type="EMBL" id="KAH9826220.1"/>
    </source>
</evidence>
<name>A0A9W7SP85_9PEZI</name>
<reference evidence="1 2" key="1">
    <citation type="journal article" date="2018" name="IMA Fungus">
        <title>IMA Genome-F 10: Nine draft genome sequences of Claviceps purpurea s.lat., including C. arundinis, C. humidiphila, and C. cf. spartinae, pseudomolecules for the pitch canker pathogen Fusarium circinatum, draft genome of Davidsoniella eucalypti, Grosmannia galeiformis, Quambalaria eucalypti, and Teratosphaeria destructans.</title>
        <authorList>
            <person name="Wingfield B.D."/>
            <person name="Liu M."/>
            <person name="Nguyen H.D."/>
            <person name="Lane F.A."/>
            <person name="Morgan S.W."/>
            <person name="De Vos L."/>
            <person name="Wilken P.M."/>
            <person name="Duong T.A."/>
            <person name="Aylward J."/>
            <person name="Coetzee M.P."/>
            <person name="Dadej K."/>
            <person name="De Beer Z.W."/>
            <person name="Findlay W."/>
            <person name="Havenga M."/>
            <person name="Kolarik M."/>
            <person name="Menzies J.G."/>
            <person name="Naidoo K."/>
            <person name="Pochopski O."/>
            <person name="Shoukouhi P."/>
            <person name="Santana Q.C."/>
            <person name="Seifert K.A."/>
            <person name="Soal N."/>
            <person name="Steenkamp E.T."/>
            <person name="Tatham C.T."/>
            <person name="van der Nest M.A."/>
            <person name="Wingfield M.J."/>
        </authorList>
    </citation>
    <scope>NUCLEOTIDE SEQUENCE [LARGE SCALE GENOMIC DNA]</scope>
    <source>
        <strain evidence="1">CMW44962</strain>
    </source>
</reference>
<dbReference type="InterPro" id="IPR038883">
    <property type="entry name" value="AN11006-like"/>
</dbReference>
<gene>
    <name evidence="1" type="ORF">Tdes44962_MAKER03603</name>
</gene>
<protein>
    <recommendedName>
        <fullName evidence="3">F-box domain-containing protein</fullName>
    </recommendedName>
</protein>
<reference evidence="1 2" key="2">
    <citation type="journal article" date="2021" name="Curr. Genet.">
        <title>Genetic response to nitrogen starvation in the aggressive Eucalyptus foliar pathogen Teratosphaeria destructans.</title>
        <authorList>
            <person name="Havenga M."/>
            <person name="Wingfield B.D."/>
            <person name="Wingfield M.J."/>
            <person name="Dreyer L.L."/>
            <person name="Roets F."/>
            <person name="Aylward J."/>
        </authorList>
    </citation>
    <scope>NUCLEOTIDE SEQUENCE [LARGE SCALE GENOMIC DNA]</scope>
    <source>
        <strain evidence="1">CMW44962</strain>
    </source>
</reference>
<dbReference type="EMBL" id="RIBY02002012">
    <property type="protein sequence ID" value="KAH9826220.1"/>
    <property type="molecule type" value="Genomic_DNA"/>
</dbReference>
<evidence type="ECO:0000313" key="2">
    <source>
        <dbReference type="Proteomes" id="UP001138500"/>
    </source>
</evidence>
<dbReference type="Proteomes" id="UP001138500">
    <property type="component" value="Unassembled WGS sequence"/>
</dbReference>
<accession>A0A9W7SP85</accession>
<dbReference type="AlphaFoldDB" id="A0A9W7SP85"/>
<keyword evidence="2" id="KW-1185">Reference proteome</keyword>
<dbReference type="OrthoDB" id="5413827at2759"/>
<comment type="caution">
    <text evidence="1">The sequence shown here is derived from an EMBL/GenBank/DDBJ whole genome shotgun (WGS) entry which is preliminary data.</text>
</comment>